<feature type="chain" id="PRO_5039016033" description="Lipoprotein" evidence="2">
    <location>
        <begin position="23"/>
        <end position="207"/>
    </location>
</feature>
<dbReference type="RefSeq" id="WP_184073409.1">
    <property type="nucleotide sequence ID" value="NZ_JACHDS010000001.1"/>
</dbReference>
<sequence>MTFDMTRIAAAGFALTGTVLFAAGCGGGVDEVAPDATPQQEQDSSDTEGREASGDTVTVGALTFTPPADMVKYEPENDTLASLTLTPEDTVESYPHDWEPPAILVFEEDSNPIFGAPIMISGKIKAWDPDAEITSEDDIEVPGSINASLMKSHYKDVDGYPTVQWDLLIGGEKEDEHFVLRYGAHVDEFDEQAAKAMVASARVGEEG</sequence>
<reference evidence="3 4" key="1">
    <citation type="submission" date="2020-08" db="EMBL/GenBank/DDBJ databases">
        <title>Sequencing the genomes of 1000 actinobacteria strains.</title>
        <authorList>
            <person name="Klenk H.-P."/>
        </authorList>
    </citation>
    <scope>NUCLEOTIDE SEQUENCE [LARGE SCALE GENOMIC DNA]</scope>
    <source>
        <strain evidence="3 4">DSM 46659</strain>
    </source>
</reference>
<name>A0A7W9YEW0_9ACTN</name>
<keyword evidence="4" id="KW-1185">Reference proteome</keyword>
<evidence type="ECO:0000313" key="3">
    <source>
        <dbReference type="EMBL" id="MBB6170640.1"/>
    </source>
</evidence>
<evidence type="ECO:0000256" key="2">
    <source>
        <dbReference type="SAM" id="SignalP"/>
    </source>
</evidence>
<comment type="caution">
    <text evidence="3">The sequence shown here is derived from an EMBL/GenBank/DDBJ whole genome shotgun (WGS) entry which is preliminary data.</text>
</comment>
<dbReference type="AlphaFoldDB" id="A0A7W9YEW0"/>
<keyword evidence="2" id="KW-0732">Signal</keyword>
<dbReference type="PROSITE" id="PS51257">
    <property type="entry name" value="PROKAR_LIPOPROTEIN"/>
    <property type="match status" value="1"/>
</dbReference>
<evidence type="ECO:0000256" key="1">
    <source>
        <dbReference type="SAM" id="MobiDB-lite"/>
    </source>
</evidence>
<proteinExistence type="predicted"/>
<accession>A0A7W9YEW0</accession>
<protein>
    <recommendedName>
        <fullName evidence="5">Lipoprotein</fullName>
    </recommendedName>
</protein>
<organism evidence="3 4">
    <name type="scientific">Nocardiopsis mwathae</name>
    <dbReference type="NCBI Taxonomy" id="1472723"/>
    <lineage>
        <taxon>Bacteria</taxon>
        <taxon>Bacillati</taxon>
        <taxon>Actinomycetota</taxon>
        <taxon>Actinomycetes</taxon>
        <taxon>Streptosporangiales</taxon>
        <taxon>Nocardiopsidaceae</taxon>
        <taxon>Nocardiopsis</taxon>
    </lineage>
</organism>
<feature type="region of interest" description="Disordered" evidence="1">
    <location>
        <begin position="32"/>
        <end position="61"/>
    </location>
</feature>
<dbReference type="EMBL" id="JACHDS010000001">
    <property type="protein sequence ID" value="MBB6170640.1"/>
    <property type="molecule type" value="Genomic_DNA"/>
</dbReference>
<feature type="signal peptide" evidence="2">
    <location>
        <begin position="1"/>
        <end position="22"/>
    </location>
</feature>
<evidence type="ECO:0000313" key="4">
    <source>
        <dbReference type="Proteomes" id="UP000546642"/>
    </source>
</evidence>
<dbReference type="Proteomes" id="UP000546642">
    <property type="component" value="Unassembled WGS sequence"/>
</dbReference>
<evidence type="ECO:0008006" key="5">
    <source>
        <dbReference type="Google" id="ProtNLM"/>
    </source>
</evidence>
<gene>
    <name evidence="3" type="ORF">HNR23_000700</name>
</gene>